<reference evidence="1 2" key="1">
    <citation type="submission" date="2009-04" db="EMBL/GenBank/DDBJ databases">
        <authorList>
            <person name="Qin X."/>
            <person name="Bachman B."/>
            <person name="Battles P."/>
            <person name="Bell A."/>
            <person name="Bess C."/>
            <person name="Bickham C."/>
            <person name="Chaboub L."/>
            <person name="Chen D."/>
            <person name="Coyle M."/>
            <person name="Deiros D.R."/>
            <person name="Dinh H."/>
            <person name="Forbes L."/>
            <person name="Fowler G."/>
            <person name="Francisco L."/>
            <person name="Fu Q."/>
            <person name="Gubbala S."/>
            <person name="Hale W."/>
            <person name="Han Y."/>
            <person name="Hemphill L."/>
            <person name="Highlander S.K."/>
            <person name="Hirani K."/>
            <person name="Hogues M."/>
            <person name="Jackson L."/>
            <person name="Jakkamsetti A."/>
            <person name="Javaid M."/>
            <person name="Jiang H."/>
            <person name="Korchina V."/>
            <person name="Kovar C."/>
            <person name="Lara F."/>
            <person name="Lee S."/>
            <person name="Mata R."/>
            <person name="Mathew T."/>
            <person name="Moen C."/>
            <person name="Morales K."/>
            <person name="Munidasa M."/>
            <person name="Nazareth L."/>
            <person name="Ngo R."/>
            <person name="Nguyen L."/>
            <person name="Okwuonu G."/>
            <person name="Ongeri F."/>
            <person name="Patil S."/>
            <person name="Petrosino J."/>
            <person name="Pham C."/>
            <person name="Pham P."/>
            <person name="Pu L.-L."/>
            <person name="Puazo M."/>
            <person name="Raj R."/>
            <person name="Reid J."/>
            <person name="Rouhana J."/>
            <person name="Saada N."/>
            <person name="Shang Y."/>
            <person name="Simmons D."/>
            <person name="Thornton R."/>
            <person name="Warren J."/>
            <person name="Weissenberger G."/>
            <person name="Zhang J."/>
            <person name="Zhang L."/>
            <person name="Zhou C."/>
            <person name="Zhu D."/>
            <person name="Muzny D."/>
            <person name="Worley K."/>
            <person name="Gibbs R."/>
        </authorList>
    </citation>
    <scope>NUCLEOTIDE SEQUENCE [LARGE SCALE GENOMIC DNA]</scope>
    <source>
        <strain evidence="1 2">F0268</strain>
    </source>
</reference>
<dbReference type="STRING" id="585501.HMPREF6123_0153"/>
<name>C2KUI4_9FIRM</name>
<evidence type="ECO:0000313" key="2">
    <source>
        <dbReference type="Proteomes" id="UP000004121"/>
    </source>
</evidence>
<gene>
    <name evidence="1" type="ORF">HMPREF6123_0153</name>
</gene>
<proteinExistence type="predicted"/>
<organism evidence="1 2">
    <name type="scientific">Oribacterium sinus F0268</name>
    <dbReference type="NCBI Taxonomy" id="585501"/>
    <lineage>
        <taxon>Bacteria</taxon>
        <taxon>Bacillati</taxon>
        <taxon>Bacillota</taxon>
        <taxon>Clostridia</taxon>
        <taxon>Lachnospirales</taxon>
        <taxon>Lachnospiraceae</taxon>
        <taxon>Oribacterium</taxon>
    </lineage>
</organism>
<comment type="caution">
    <text evidence="1">The sequence shown here is derived from an EMBL/GenBank/DDBJ whole genome shotgun (WGS) entry which is preliminary data.</text>
</comment>
<sequence length="71" mass="8263">MFEIRHIHLLKRIIAVALGISYTPHSDNIHLRIISECGVYRGKCKDISLSDALRKEKVIMREKKTVFVENK</sequence>
<dbReference type="AlphaFoldDB" id="C2KUI4"/>
<evidence type="ECO:0000313" key="1">
    <source>
        <dbReference type="EMBL" id="EEJ52574.1"/>
    </source>
</evidence>
<dbReference type="InParanoid" id="C2KUI4"/>
<accession>C2KUI4</accession>
<dbReference type="Proteomes" id="UP000004121">
    <property type="component" value="Unassembled WGS sequence"/>
</dbReference>
<protein>
    <submittedName>
        <fullName evidence="1">Uncharacterized protein</fullName>
    </submittedName>
</protein>
<dbReference type="EMBL" id="ACKX01000016">
    <property type="protein sequence ID" value="EEJ52574.1"/>
    <property type="molecule type" value="Genomic_DNA"/>
</dbReference>
<keyword evidence="2" id="KW-1185">Reference proteome</keyword>
<dbReference type="HOGENOM" id="CLU_2736125_0_0_9"/>